<dbReference type="SUPFAM" id="SSF48695">
    <property type="entry name" value="Multiheme cytochromes"/>
    <property type="match status" value="1"/>
</dbReference>
<sequence length="152" mass="16870">MRYPNKEKLSTLLLLAIFVMAFQPITALAAGSFASSEHGGVDTTYLDRAYYPGTDGVTGVSRAHIDPTYSIYPRGSCLHCHDWFNPILHWPMLFTDYQTKSTKVDFCGNCHTDTDPDANGVDNDTPAGFSFQGPTKFKNSAHYKRNLLWPGG</sequence>
<reference evidence="1" key="1">
    <citation type="submission" date="2018-06" db="EMBL/GenBank/DDBJ databases">
        <authorList>
            <person name="Zhirakovskaya E."/>
        </authorList>
    </citation>
    <scope>NUCLEOTIDE SEQUENCE</scope>
</reference>
<feature type="non-terminal residue" evidence="1">
    <location>
        <position position="152"/>
    </location>
</feature>
<proteinExistence type="predicted"/>
<dbReference type="AlphaFoldDB" id="A0A3B1CAC2"/>
<dbReference type="EMBL" id="UOGC01000016">
    <property type="protein sequence ID" value="VAX15615.1"/>
    <property type="molecule type" value="Genomic_DNA"/>
</dbReference>
<protein>
    <recommendedName>
        <fullName evidence="2">Doubled CXXCH motif domain-containing protein</fullName>
    </recommendedName>
</protein>
<evidence type="ECO:0000313" key="1">
    <source>
        <dbReference type="EMBL" id="VAX15615.1"/>
    </source>
</evidence>
<name>A0A3B1CAC2_9ZZZZ</name>
<evidence type="ECO:0008006" key="2">
    <source>
        <dbReference type="Google" id="ProtNLM"/>
    </source>
</evidence>
<dbReference type="InterPro" id="IPR036280">
    <property type="entry name" value="Multihaem_cyt_sf"/>
</dbReference>
<gene>
    <name evidence="1" type="ORF">MNBD_NITROSPINAE01-42</name>
</gene>
<accession>A0A3B1CAC2</accession>
<organism evidence="1">
    <name type="scientific">hydrothermal vent metagenome</name>
    <dbReference type="NCBI Taxonomy" id="652676"/>
    <lineage>
        <taxon>unclassified sequences</taxon>
        <taxon>metagenomes</taxon>
        <taxon>ecological metagenomes</taxon>
    </lineage>
</organism>